<dbReference type="InterPro" id="IPR032774">
    <property type="entry name" value="WG_beta_rep"/>
</dbReference>
<organism evidence="2 3">
    <name type="scientific">Butyrivibrio hungatei DSM 14810</name>
    <dbReference type="NCBI Taxonomy" id="1121132"/>
    <lineage>
        <taxon>Bacteria</taxon>
        <taxon>Bacillati</taxon>
        <taxon>Bacillota</taxon>
        <taxon>Clostridia</taxon>
        <taxon>Lachnospirales</taxon>
        <taxon>Lachnospiraceae</taxon>
        <taxon>Butyrivibrio</taxon>
    </lineage>
</organism>
<dbReference type="Proteomes" id="UP000184097">
    <property type="component" value="Unassembled WGS sequence"/>
</dbReference>
<protein>
    <submittedName>
        <fullName evidence="2">WG containing repeat-containing protein</fullName>
    </submittedName>
</protein>
<keyword evidence="1" id="KW-1133">Transmembrane helix</keyword>
<evidence type="ECO:0000313" key="3">
    <source>
        <dbReference type="Proteomes" id="UP000184097"/>
    </source>
</evidence>
<dbReference type="AlphaFoldDB" id="A0A1M7SG49"/>
<dbReference type="RefSeq" id="WP_072702906.1">
    <property type="nucleotide sequence ID" value="NZ_FRDH01000006.1"/>
</dbReference>
<name>A0A1M7SG49_9FIRM</name>
<keyword evidence="1" id="KW-0472">Membrane</keyword>
<evidence type="ECO:0000256" key="1">
    <source>
        <dbReference type="SAM" id="Phobius"/>
    </source>
</evidence>
<keyword evidence="1" id="KW-0812">Transmembrane</keyword>
<feature type="transmembrane region" description="Helical" evidence="1">
    <location>
        <begin position="12"/>
        <end position="31"/>
    </location>
</feature>
<evidence type="ECO:0000313" key="2">
    <source>
        <dbReference type="EMBL" id="SHN57445.1"/>
    </source>
</evidence>
<reference evidence="2 3" key="1">
    <citation type="submission" date="2016-12" db="EMBL/GenBank/DDBJ databases">
        <authorList>
            <person name="Song W.-J."/>
            <person name="Kurnit D.M."/>
        </authorList>
    </citation>
    <scope>NUCLEOTIDE SEQUENCE [LARGE SCALE GENOMIC DNA]</scope>
    <source>
        <strain evidence="2 3">DSM 14810</strain>
    </source>
</reference>
<sequence>MKTKEERIKKNRIIAIVFLCAGILMAAFMIIQNQITKKADNSAADGVTEAGTYKIDLEGNIEYKITDKSEKDDPVVVESLKKADVKLPADFYRFLSAKETAFTETIHYLRDDKLENGAYDYECEKVDEGCYILRKGEEDKCGLTDGRGNWIVEPEYGTISSTYYEEYGYLQLYLHYSGGPSAFVDRNGNWIMEKEKYYNRLHIYQKESLIVFKDFTSDGEHYGLCDIDGNVVFEVTGEEVNVLKVGNTEYYQVLDPDGKVRLLDRNGNDVVGGENRSVNAYNDCLIVRDQEGRYFICDEKGQQLTPHEYDSLDGIDCDDAGLLIAEKEGKKGIIDTKGNTVLEIGYADILDIEPAGNVDVPSDKRAFLVKTEDGKVGIYNVKEGFTIEPQDETAINGDSYYHYDYDNEVLFFYCDHLKCVVLRSDHEPLYVECNDIYVGAKGVFVVEDYYSGIRTYTLLDLDGNKIYAEQADNVDVTYIDDKLCILVTKPEKQGGGYKIVYDGKVTFECAKDNIKIDDENTHVAYAVCDDNGKYGLINAKGELVLDYQYDDIEVEYAVIYKHDLYYIVKDAGEKYGVMDADLKWIYEPQFDHVEPKYNGLAVTLEKGQEIVK</sequence>
<dbReference type="EMBL" id="FRDH01000006">
    <property type="protein sequence ID" value="SHN57445.1"/>
    <property type="molecule type" value="Genomic_DNA"/>
</dbReference>
<dbReference type="Pfam" id="PF14903">
    <property type="entry name" value="WG_beta_rep"/>
    <property type="match status" value="2"/>
</dbReference>
<proteinExistence type="predicted"/>
<gene>
    <name evidence="2" type="ORF">SAMN02745247_01715</name>
</gene>
<dbReference type="PANTHER" id="PTHR37841">
    <property type="entry name" value="GLR2918 PROTEIN"/>
    <property type="match status" value="1"/>
</dbReference>
<dbReference type="PANTHER" id="PTHR37841:SF1">
    <property type="entry name" value="DUF3298 DOMAIN-CONTAINING PROTEIN"/>
    <property type="match status" value="1"/>
</dbReference>
<accession>A0A1M7SG49</accession>